<accession>A0A5B7DNZ0</accession>
<keyword evidence="2" id="KW-1133">Transmembrane helix</keyword>
<evidence type="ECO:0000313" key="4">
    <source>
        <dbReference type="Proteomes" id="UP000324222"/>
    </source>
</evidence>
<reference evidence="3 4" key="1">
    <citation type="submission" date="2019-05" db="EMBL/GenBank/DDBJ databases">
        <title>Another draft genome of Portunus trituberculatus and its Hox gene families provides insights of decapod evolution.</title>
        <authorList>
            <person name="Jeong J.-H."/>
            <person name="Song I."/>
            <person name="Kim S."/>
            <person name="Choi T."/>
            <person name="Kim D."/>
            <person name="Ryu S."/>
            <person name="Kim W."/>
        </authorList>
    </citation>
    <scope>NUCLEOTIDE SEQUENCE [LARGE SCALE GENOMIC DNA]</scope>
    <source>
        <tissue evidence="3">Muscle</tissue>
    </source>
</reference>
<evidence type="ECO:0000256" key="1">
    <source>
        <dbReference type="SAM" id="MobiDB-lite"/>
    </source>
</evidence>
<feature type="region of interest" description="Disordered" evidence="1">
    <location>
        <begin position="269"/>
        <end position="302"/>
    </location>
</feature>
<comment type="caution">
    <text evidence="3">The sequence shown here is derived from an EMBL/GenBank/DDBJ whole genome shotgun (WGS) entry which is preliminary data.</text>
</comment>
<dbReference type="Proteomes" id="UP000324222">
    <property type="component" value="Unassembled WGS sequence"/>
</dbReference>
<sequence length="302" mass="32981">MADINTIQQTDPEIVPVPEQTQDGVPPVCKSRLFTWRLLGAVLALLVVLGWVFIIVMLILEEKWQLVLVAWLLLYSAAHFCYWYCKRHSLLSLRRQIRLRVLTRIGESSEKVDDTPPTYDEVMDTEAPPPAYFTVVEETRKASGSSSSLDSTSFPAMGVATVSGMVHQDAAATEAKEYLQRPPAYQTPRHMRKISPRILPGVHQLRAPTDSAVTATAAATAIATVAAAVTATTPTQVVDETEALEEDPIRGPIVRHLRSTTIATLDVSSTEDVTPSVTRSAAGHDDEEIDLQAPTTAIPGFP</sequence>
<keyword evidence="2" id="KW-0812">Transmembrane</keyword>
<evidence type="ECO:0000256" key="2">
    <source>
        <dbReference type="SAM" id="Phobius"/>
    </source>
</evidence>
<keyword evidence="2" id="KW-0472">Membrane</keyword>
<keyword evidence="4" id="KW-1185">Reference proteome</keyword>
<feature type="compositionally biased region" description="Polar residues" evidence="1">
    <location>
        <begin position="269"/>
        <end position="279"/>
    </location>
</feature>
<feature type="transmembrane region" description="Helical" evidence="2">
    <location>
        <begin position="66"/>
        <end position="85"/>
    </location>
</feature>
<dbReference type="AlphaFoldDB" id="A0A5B7DNZ0"/>
<feature type="transmembrane region" description="Helical" evidence="2">
    <location>
        <begin position="38"/>
        <end position="60"/>
    </location>
</feature>
<evidence type="ECO:0000313" key="3">
    <source>
        <dbReference type="EMBL" id="MPC22713.1"/>
    </source>
</evidence>
<dbReference type="EMBL" id="VSRR010001117">
    <property type="protein sequence ID" value="MPC22713.1"/>
    <property type="molecule type" value="Genomic_DNA"/>
</dbReference>
<organism evidence="3 4">
    <name type="scientific">Portunus trituberculatus</name>
    <name type="common">Swimming crab</name>
    <name type="synonym">Neptunus trituberculatus</name>
    <dbReference type="NCBI Taxonomy" id="210409"/>
    <lineage>
        <taxon>Eukaryota</taxon>
        <taxon>Metazoa</taxon>
        <taxon>Ecdysozoa</taxon>
        <taxon>Arthropoda</taxon>
        <taxon>Crustacea</taxon>
        <taxon>Multicrustacea</taxon>
        <taxon>Malacostraca</taxon>
        <taxon>Eumalacostraca</taxon>
        <taxon>Eucarida</taxon>
        <taxon>Decapoda</taxon>
        <taxon>Pleocyemata</taxon>
        <taxon>Brachyura</taxon>
        <taxon>Eubrachyura</taxon>
        <taxon>Portunoidea</taxon>
        <taxon>Portunidae</taxon>
        <taxon>Portuninae</taxon>
        <taxon>Portunus</taxon>
    </lineage>
</organism>
<name>A0A5B7DNZ0_PORTR</name>
<protein>
    <submittedName>
        <fullName evidence="3">Uncharacterized protein</fullName>
    </submittedName>
</protein>
<proteinExistence type="predicted"/>
<gene>
    <name evidence="3" type="ORF">E2C01_015735</name>
</gene>
<dbReference type="OrthoDB" id="6366589at2759"/>